<evidence type="ECO:0000313" key="4">
    <source>
        <dbReference type="Proteomes" id="UP001612928"/>
    </source>
</evidence>
<feature type="signal peptide" evidence="1">
    <location>
        <begin position="1"/>
        <end position="24"/>
    </location>
</feature>
<gene>
    <name evidence="3" type="ORF">ACIBP5_26025</name>
</gene>
<comment type="caution">
    <text evidence="3">The sequence shown here is derived from an EMBL/GenBank/DDBJ whole genome shotgun (WGS) entry which is preliminary data.</text>
</comment>
<evidence type="ECO:0000256" key="1">
    <source>
        <dbReference type="SAM" id="SignalP"/>
    </source>
</evidence>
<dbReference type="Pfam" id="PF14016">
    <property type="entry name" value="DUF4232"/>
    <property type="match status" value="1"/>
</dbReference>
<proteinExistence type="predicted"/>
<keyword evidence="1" id="KW-0732">Signal</keyword>
<protein>
    <submittedName>
        <fullName evidence="3">DUF4232 domain-containing protein</fullName>
    </submittedName>
</protein>
<reference evidence="3 4" key="1">
    <citation type="submission" date="2024-10" db="EMBL/GenBank/DDBJ databases">
        <title>The Natural Products Discovery Center: Release of the First 8490 Sequenced Strains for Exploring Actinobacteria Biosynthetic Diversity.</title>
        <authorList>
            <person name="Kalkreuter E."/>
            <person name="Kautsar S.A."/>
            <person name="Yang D."/>
            <person name="Bader C.D."/>
            <person name="Teijaro C.N."/>
            <person name="Fluegel L."/>
            <person name="Davis C.M."/>
            <person name="Simpson J.R."/>
            <person name="Lauterbach L."/>
            <person name="Steele A.D."/>
            <person name="Gui C."/>
            <person name="Meng S."/>
            <person name="Li G."/>
            <person name="Viehrig K."/>
            <person name="Ye F."/>
            <person name="Su P."/>
            <person name="Kiefer A.F."/>
            <person name="Nichols A."/>
            <person name="Cepeda A.J."/>
            <person name="Yan W."/>
            <person name="Fan B."/>
            <person name="Jiang Y."/>
            <person name="Adhikari A."/>
            <person name="Zheng C.-J."/>
            <person name="Schuster L."/>
            <person name="Cowan T.M."/>
            <person name="Smanski M.J."/>
            <person name="Chevrette M.G."/>
            <person name="De Carvalho L.P.S."/>
            <person name="Shen B."/>
        </authorList>
    </citation>
    <scope>NUCLEOTIDE SEQUENCE [LARGE SCALE GENOMIC DNA]</scope>
    <source>
        <strain evidence="3 4">NPDC049503</strain>
    </source>
</reference>
<dbReference type="InterPro" id="IPR025326">
    <property type="entry name" value="DUF4232"/>
</dbReference>
<dbReference type="Proteomes" id="UP001612928">
    <property type="component" value="Unassembled WGS sequence"/>
</dbReference>
<feature type="domain" description="DUF4232" evidence="2">
    <location>
        <begin position="38"/>
        <end position="159"/>
    </location>
</feature>
<evidence type="ECO:0000313" key="3">
    <source>
        <dbReference type="EMBL" id="MFI7443442.1"/>
    </source>
</evidence>
<name>A0ABW8AAC3_9ACTN</name>
<organism evidence="3 4">
    <name type="scientific">Nonomuraea indica</name>
    <dbReference type="NCBI Taxonomy" id="1581193"/>
    <lineage>
        <taxon>Bacteria</taxon>
        <taxon>Bacillati</taxon>
        <taxon>Actinomycetota</taxon>
        <taxon>Actinomycetes</taxon>
        <taxon>Streptosporangiales</taxon>
        <taxon>Streptosporangiaceae</taxon>
        <taxon>Nonomuraea</taxon>
    </lineage>
</organism>
<dbReference type="EMBL" id="JBITMB010000006">
    <property type="protein sequence ID" value="MFI7443442.1"/>
    <property type="molecule type" value="Genomic_DNA"/>
</dbReference>
<dbReference type="RefSeq" id="WP_397023598.1">
    <property type="nucleotide sequence ID" value="NZ_JBITMB010000006.1"/>
</dbReference>
<feature type="chain" id="PRO_5046009644" evidence="1">
    <location>
        <begin position="25"/>
        <end position="160"/>
    </location>
</feature>
<sequence>MRVLRIAVIVGGLLLAGGAAPALARGPVPGAETDPGGCSPAQLDVRLDRIDPGAGNRYAPLVFTNRSGAGCTLRGHPALVVLDASGDPLPDGEPVAEGPEETVTLEPGGSARSVLHWTVTAEDCPDASALRVAPPGQDAVTTLDFPAGRVCGGLDVTPVR</sequence>
<accession>A0ABW8AAC3</accession>
<evidence type="ECO:0000259" key="2">
    <source>
        <dbReference type="Pfam" id="PF14016"/>
    </source>
</evidence>
<keyword evidence="4" id="KW-1185">Reference proteome</keyword>